<keyword evidence="1" id="KW-0812">Transmembrane</keyword>
<comment type="caution">
    <text evidence="2">The sequence shown here is derived from an EMBL/GenBank/DDBJ whole genome shotgun (WGS) entry which is preliminary data.</text>
</comment>
<gene>
    <name evidence="2" type="ORF">FHU41_002570</name>
</gene>
<organism evidence="2 3">
    <name type="scientific">Psychromicrobium silvestre</name>
    <dbReference type="NCBI Taxonomy" id="1645614"/>
    <lineage>
        <taxon>Bacteria</taxon>
        <taxon>Bacillati</taxon>
        <taxon>Actinomycetota</taxon>
        <taxon>Actinomycetes</taxon>
        <taxon>Micrococcales</taxon>
        <taxon>Micrococcaceae</taxon>
        <taxon>Psychromicrobium</taxon>
    </lineage>
</organism>
<dbReference type="EMBL" id="JACBYQ010000002">
    <property type="protein sequence ID" value="NYE96320.1"/>
    <property type="molecule type" value="Genomic_DNA"/>
</dbReference>
<accession>A0A7Y9S8C9</accession>
<reference evidence="2 3" key="1">
    <citation type="submission" date="2020-07" db="EMBL/GenBank/DDBJ databases">
        <title>Sequencing the genomes of 1000 actinobacteria strains.</title>
        <authorList>
            <person name="Klenk H.-P."/>
        </authorList>
    </citation>
    <scope>NUCLEOTIDE SEQUENCE [LARGE SCALE GENOMIC DNA]</scope>
    <source>
        <strain evidence="2 3">DSM 102047</strain>
    </source>
</reference>
<keyword evidence="1" id="KW-1133">Transmembrane helix</keyword>
<proteinExistence type="predicted"/>
<dbReference type="Proteomes" id="UP000521748">
    <property type="component" value="Unassembled WGS sequence"/>
</dbReference>
<name>A0A7Y9S8C9_9MICC</name>
<sequence>MSNTYRGLNRAVLILIGAFLLALGVIVGLTASWPLAAQRWAASAEQLRGTVSEQLAKTAWRLGETELSWIWLAMLAAALTAVVLLLLWIASQGGGRSPVLSKVQTPEGTVTVQEEIATTALKTALSQDPRILHTSVSAWRLGEDIGLKISLQARKGASPRQLADAVEQLVIGLDRLLGTSLPTLISINTGARTGWSHEHRVQ</sequence>
<feature type="transmembrane region" description="Helical" evidence="1">
    <location>
        <begin position="12"/>
        <end position="33"/>
    </location>
</feature>
<protein>
    <submittedName>
        <fullName evidence="2">Uncharacterized protein</fullName>
    </submittedName>
</protein>
<dbReference type="AlphaFoldDB" id="A0A7Y9S8C9"/>
<keyword evidence="1" id="KW-0472">Membrane</keyword>
<evidence type="ECO:0000313" key="2">
    <source>
        <dbReference type="EMBL" id="NYE96320.1"/>
    </source>
</evidence>
<feature type="transmembrane region" description="Helical" evidence="1">
    <location>
        <begin position="69"/>
        <end position="90"/>
    </location>
</feature>
<keyword evidence="3" id="KW-1185">Reference proteome</keyword>
<evidence type="ECO:0000256" key="1">
    <source>
        <dbReference type="SAM" id="Phobius"/>
    </source>
</evidence>
<evidence type="ECO:0000313" key="3">
    <source>
        <dbReference type="Proteomes" id="UP000521748"/>
    </source>
</evidence>
<dbReference type="RefSeq" id="WP_179389986.1">
    <property type="nucleotide sequence ID" value="NZ_JACBYQ010000002.1"/>
</dbReference>